<protein>
    <recommendedName>
        <fullName evidence="3">FAD-binding PCMH-type domain-containing protein</fullName>
    </recommendedName>
</protein>
<name>A0ABD2ZZD7_9GENT</name>
<dbReference type="AlphaFoldDB" id="A0ABD2ZZD7"/>
<proteinExistence type="predicted"/>
<dbReference type="Proteomes" id="UP001630127">
    <property type="component" value="Unassembled WGS sequence"/>
</dbReference>
<dbReference type="SUPFAM" id="SSF56176">
    <property type="entry name" value="FAD-binding/transporter-associated domain-like"/>
    <property type="match status" value="1"/>
</dbReference>
<evidence type="ECO:0000313" key="2">
    <source>
        <dbReference type="Proteomes" id="UP001630127"/>
    </source>
</evidence>
<dbReference type="InterPro" id="IPR036318">
    <property type="entry name" value="FAD-bd_PCMH-like_sf"/>
</dbReference>
<sequence length="119" mass="13252">MESELTKLLRFFIVPQAVHSVMFFEAYVRNRRSNTPTIRKPSIIVAPLEVQQVKATILCTKGSGLQLTIRSGGHDFKGISYVSSVPFIILDMFTLSSINVDIASETVLHKRGDTRGTLI</sequence>
<dbReference type="Gene3D" id="3.30.43.10">
    <property type="entry name" value="Uridine Diphospho-n-acetylenolpyruvylglucosamine Reductase, domain 2"/>
    <property type="match status" value="1"/>
</dbReference>
<gene>
    <name evidence="1" type="ORF">ACH5RR_015737</name>
</gene>
<reference evidence="1 2" key="1">
    <citation type="submission" date="2024-11" db="EMBL/GenBank/DDBJ databases">
        <title>A near-complete genome assembly of Cinchona calisaya.</title>
        <authorList>
            <person name="Lian D.C."/>
            <person name="Zhao X.W."/>
            <person name="Wei L."/>
        </authorList>
    </citation>
    <scope>NUCLEOTIDE SEQUENCE [LARGE SCALE GENOMIC DNA]</scope>
    <source>
        <tissue evidence="1">Nenye</tissue>
    </source>
</reference>
<comment type="caution">
    <text evidence="1">The sequence shown here is derived from an EMBL/GenBank/DDBJ whole genome shotgun (WGS) entry which is preliminary data.</text>
</comment>
<accession>A0ABD2ZZD7</accession>
<evidence type="ECO:0008006" key="3">
    <source>
        <dbReference type="Google" id="ProtNLM"/>
    </source>
</evidence>
<organism evidence="1 2">
    <name type="scientific">Cinchona calisaya</name>
    <dbReference type="NCBI Taxonomy" id="153742"/>
    <lineage>
        <taxon>Eukaryota</taxon>
        <taxon>Viridiplantae</taxon>
        <taxon>Streptophyta</taxon>
        <taxon>Embryophyta</taxon>
        <taxon>Tracheophyta</taxon>
        <taxon>Spermatophyta</taxon>
        <taxon>Magnoliopsida</taxon>
        <taxon>eudicotyledons</taxon>
        <taxon>Gunneridae</taxon>
        <taxon>Pentapetalae</taxon>
        <taxon>asterids</taxon>
        <taxon>lamiids</taxon>
        <taxon>Gentianales</taxon>
        <taxon>Rubiaceae</taxon>
        <taxon>Cinchonoideae</taxon>
        <taxon>Cinchoneae</taxon>
        <taxon>Cinchona</taxon>
    </lineage>
</organism>
<dbReference type="EMBL" id="JBJUIK010000007">
    <property type="protein sequence ID" value="KAL3522903.1"/>
    <property type="molecule type" value="Genomic_DNA"/>
</dbReference>
<evidence type="ECO:0000313" key="1">
    <source>
        <dbReference type="EMBL" id="KAL3522903.1"/>
    </source>
</evidence>
<dbReference type="InterPro" id="IPR016167">
    <property type="entry name" value="FAD-bd_PCMH_sub1"/>
</dbReference>
<dbReference type="PANTHER" id="PTHR32448">
    <property type="entry name" value="OS08G0158400 PROTEIN"/>
    <property type="match status" value="1"/>
</dbReference>
<keyword evidence="2" id="KW-1185">Reference proteome</keyword>